<comment type="similarity">
    <text evidence="6 7">Belongs to the class I-like SAM-binding methyltransferase superfamily. C5-methyltransferase family.</text>
</comment>
<dbReference type="GO" id="GO:0003677">
    <property type="term" value="F:DNA binding"/>
    <property type="evidence" value="ECO:0007669"/>
    <property type="project" value="TreeGrafter"/>
</dbReference>
<dbReference type="GO" id="GO:0003886">
    <property type="term" value="F:DNA (cytosine-5-)-methyltransferase activity"/>
    <property type="evidence" value="ECO:0007669"/>
    <property type="project" value="UniProtKB-EC"/>
</dbReference>
<dbReference type="GO" id="GO:0009307">
    <property type="term" value="P:DNA restriction-modification system"/>
    <property type="evidence" value="ECO:0007669"/>
    <property type="project" value="UniProtKB-KW"/>
</dbReference>
<dbReference type="PANTHER" id="PTHR10629">
    <property type="entry name" value="CYTOSINE-SPECIFIC METHYLTRANSFERASE"/>
    <property type="match status" value="1"/>
</dbReference>
<dbReference type="PRINTS" id="PR00105">
    <property type="entry name" value="C5METTRFRASE"/>
</dbReference>
<evidence type="ECO:0000256" key="5">
    <source>
        <dbReference type="ARBA" id="ARBA00047422"/>
    </source>
</evidence>
<protein>
    <recommendedName>
        <fullName evidence="8">Cytosine-specific methyltransferase</fullName>
        <ecNumber evidence="8">2.1.1.37</ecNumber>
    </recommendedName>
</protein>
<comment type="caution">
    <text evidence="9">The sequence shown here is derived from an EMBL/GenBank/DDBJ whole genome shotgun (WGS) entry which is preliminary data.</text>
</comment>
<dbReference type="InterPro" id="IPR018117">
    <property type="entry name" value="C5_DNA_meth_AS"/>
</dbReference>
<dbReference type="InterPro" id="IPR050390">
    <property type="entry name" value="C5-Methyltransferase"/>
</dbReference>
<evidence type="ECO:0000256" key="3">
    <source>
        <dbReference type="ARBA" id="ARBA00022691"/>
    </source>
</evidence>
<gene>
    <name evidence="9" type="ORF">PN36_24465</name>
</gene>
<evidence type="ECO:0000256" key="4">
    <source>
        <dbReference type="ARBA" id="ARBA00022747"/>
    </source>
</evidence>
<evidence type="ECO:0000256" key="1">
    <source>
        <dbReference type="ARBA" id="ARBA00022603"/>
    </source>
</evidence>
<organism evidence="9 10">
    <name type="scientific">Candidatus Thiomargarita nelsonii</name>
    <dbReference type="NCBI Taxonomy" id="1003181"/>
    <lineage>
        <taxon>Bacteria</taxon>
        <taxon>Pseudomonadati</taxon>
        <taxon>Pseudomonadota</taxon>
        <taxon>Gammaproteobacteria</taxon>
        <taxon>Thiotrichales</taxon>
        <taxon>Thiotrichaceae</taxon>
        <taxon>Thiomargarita</taxon>
    </lineage>
</organism>
<dbReference type="PROSITE" id="PS00094">
    <property type="entry name" value="C5_MTASE_1"/>
    <property type="match status" value="1"/>
</dbReference>
<dbReference type="NCBIfam" id="TIGR00675">
    <property type="entry name" value="dcm"/>
    <property type="match status" value="1"/>
</dbReference>
<reference evidence="9 10" key="1">
    <citation type="journal article" date="2016" name="Front. Microbiol.">
        <title>Single-Cell (Meta-)Genomics of a Dimorphic Candidatus Thiomargarita nelsonii Reveals Genomic Plasticity.</title>
        <authorList>
            <person name="Flood B.E."/>
            <person name="Fliss P."/>
            <person name="Jones D.S."/>
            <person name="Dick G.J."/>
            <person name="Jain S."/>
            <person name="Kaster A.K."/>
            <person name="Winkel M."/>
            <person name="Mussmann M."/>
            <person name="Bailey J."/>
        </authorList>
    </citation>
    <scope>NUCLEOTIDE SEQUENCE [LARGE SCALE GENOMIC DNA]</scope>
    <source>
        <strain evidence="9">Hydrate Ridge</strain>
    </source>
</reference>
<dbReference type="Gene3D" id="3.90.120.10">
    <property type="entry name" value="DNA Methylase, subunit A, domain 2"/>
    <property type="match status" value="1"/>
</dbReference>
<evidence type="ECO:0000256" key="6">
    <source>
        <dbReference type="PROSITE-ProRule" id="PRU01016"/>
    </source>
</evidence>
<keyword evidence="1 6" id="KW-0489">Methyltransferase</keyword>
<dbReference type="PROSITE" id="PS51679">
    <property type="entry name" value="SAM_MT_C5"/>
    <property type="match status" value="1"/>
</dbReference>
<keyword evidence="10" id="KW-1185">Reference proteome</keyword>
<name>A0A0A6P5Q9_9GAMM</name>
<accession>A0A0A6P5Q9</accession>
<dbReference type="InterPro" id="IPR029063">
    <property type="entry name" value="SAM-dependent_MTases_sf"/>
</dbReference>
<dbReference type="AlphaFoldDB" id="A0A0A6P5Q9"/>
<dbReference type="GO" id="GO:0044027">
    <property type="term" value="P:negative regulation of gene expression via chromosomal CpG island methylation"/>
    <property type="evidence" value="ECO:0007669"/>
    <property type="project" value="TreeGrafter"/>
</dbReference>
<dbReference type="EC" id="2.1.1.37" evidence="8"/>
<comment type="catalytic activity">
    <reaction evidence="5 8">
        <text>a 2'-deoxycytidine in DNA + S-adenosyl-L-methionine = a 5-methyl-2'-deoxycytidine in DNA + S-adenosyl-L-homocysteine + H(+)</text>
        <dbReference type="Rhea" id="RHEA:13681"/>
        <dbReference type="Rhea" id="RHEA-COMP:11369"/>
        <dbReference type="Rhea" id="RHEA-COMP:11370"/>
        <dbReference type="ChEBI" id="CHEBI:15378"/>
        <dbReference type="ChEBI" id="CHEBI:57856"/>
        <dbReference type="ChEBI" id="CHEBI:59789"/>
        <dbReference type="ChEBI" id="CHEBI:85452"/>
        <dbReference type="ChEBI" id="CHEBI:85454"/>
        <dbReference type="EC" id="2.1.1.37"/>
    </reaction>
</comment>
<evidence type="ECO:0000256" key="7">
    <source>
        <dbReference type="RuleBase" id="RU000416"/>
    </source>
</evidence>
<dbReference type="GO" id="GO:0032259">
    <property type="term" value="P:methylation"/>
    <property type="evidence" value="ECO:0007669"/>
    <property type="project" value="UniProtKB-KW"/>
</dbReference>
<keyword evidence="2 6" id="KW-0808">Transferase</keyword>
<keyword evidence="3 6" id="KW-0949">S-adenosyl-L-methionine</keyword>
<dbReference type="InterPro" id="IPR001525">
    <property type="entry name" value="C5_MeTfrase"/>
</dbReference>
<keyword evidence="4" id="KW-0680">Restriction system</keyword>
<proteinExistence type="inferred from homology"/>
<dbReference type="Proteomes" id="UP000030428">
    <property type="component" value="Unassembled WGS sequence"/>
</dbReference>
<evidence type="ECO:0000256" key="8">
    <source>
        <dbReference type="RuleBase" id="RU000417"/>
    </source>
</evidence>
<dbReference type="InterPro" id="IPR031303">
    <property type="entry name" value="C5_meth_CS"/>
</dbReference>
<evidence type="ECO:0000256" key="2">
    <source>
        <dbReference type="ARBA" id="ARBA00022679"/>
    </source>
</evidence>
<dbReference type="PANTHER" id="PTHR10629:SF52">
    <property type="entry name" value="DNA (CYTOSINE-5)-METHYLTRANSFERASE 1"/>
    <property type="match status" value="1"/>
</dbReference>
<sequence length="393" mass="43624">MSTKPSVYKNASRKEYKLTNEQRNIYRKISQESREAKRRASLGFLSSIHSINTPRLEPNQLMPPLESNGLTTLSLFSGGGGLDLGFDKAGYTHQGAYELIPICGKTLKSNRPNWIVHSGPENGDVSKVVWQDYIIDVIHGGPPCQPFSIAGQQAGQNDDRNMWGEFIRAVNAHRPKSFVAENVLGILNPKFSGFVQKYILDKLPDYHIHIFELNAADFGVPQQRRRVFFVGFRTKAAFKCFQIPKPSHRWKKSPDDLFEDTLAKTMGVREALGLADTGYDALAPTLRSAFTGKRNTTSVLNSSAGQKAWGNLGIWPNGVQANREKASAFPAKYDHFRLSVQDCALLQGFPEYWRFAGAVYQVLGQIGNSVAPPVAYQVAKAVAFALAGKQHHL</sequence>
<dbReference type="EMBL" id="JSZA02000127">
    <property type="protein sequence ID" value="KHD06215.1"/>
    <property type="molecule type" value="Genomic_DNA"/>
</dbReference>
<dbReference type="Gene3D" id="3.40.50.150">
    <property type="entry name" value="Vaccinia Virus protein VP39"/>
    <property type="match status" value="1"/>
</dbReference>
<dbReference type="Pfam" id="PF00145">
    <property type="entry name" value="DNA_methylase"/>
    <property type="match status" value="1"/>
</dbReference>
<evidence type="ECO:0000313" key="10">
    <source>
        <dbReference type="Proteomes" id="UP000030428"/>
    </source>
</evidence>
<dbReference type="SUPFAM" id="SSF53335">
    <property type="entry name" value="S-adenosyl-L-methionine-dependent methyltransferases"/>
    <property type="match status" value="1"/>
</dbReference>
<dbReference type="PROSITE" id="PS00095">
    <property type="entry name" value="C5_MTASE_2"/>
    <property type="match status" value="1"/>
</dbReference>
<evidence type="ECO:0000313" key="9">
    <source>
        <dbReference type="EMBL" id="KHD06215.1"/>
    </source>
</evidence>
<feature type="active site" evidence="6">
    <location>
        <position position="144"/>
    </location>
</feature>